<gene>
    <name evidence="1" type="ORF">ACFFV7_13310</name>
</gene>
<keyword evidence="2" id="KW-1185">Reference proteome</keyword>
<organism evidence="1 2">
    <name type="scientific">Nonomuraea spiralis</name>
    <dbReference type="NCBI Taxonomy" id="46182"/>
    <lineage>
        <taxon>Bacteria</taxon>
        <taxon>Bacillati</taxon>
        <taxon>Actinomycetota</taxon>
        <taxon>Actinomycetes</taxon>
        <taxon>Streptosporangiales</taxon>
        <taxon>Streptosporangiaceae</taxon>
        <taxon>Nonomuraea</taxon>
    </lineage>
</organism>
<reference evidence="1 2" key="1">
    <citation type="submission" date="2024-09" db="EMBL/GenBank/DDBJ databases">
        <authorList>
            <person name="Sun Q."/>
            <person name="Mori K."/>
        </authorList>
    </citation>
    <scope>NUCLEOTIDE SEQUENCE [LARGE SCALE GENOMIC DNA]</scope>
    <source>
        <strain evidence="1 2">CCM 3426</strain>
    </source>
</reference>
<sequence length="160" mass="17498">MESHVLWLPLPPVLVETVTPITVGLSAGPDRVLPQILENPLVLRHAAPRYGGCRYLGGRPGWLRGMIAVRSCAGGGWPPVLVQGTTSAFSISLADLDVLHGHVDVVELRHGGLLGLGDYRASRRGEFQRERAELRRVRDGRRAALSMPVFEGEQKSGWCF</sequence>
<proteinExistence type="predicted"/>
<comment type="caution">
    <text evidence="1">The sequence shown here is derived from an EMBL/GenBank/DDBJ whole genome shotgun (WGS) entry which is preliminary data.</text>
</comment>
<protein>
    <submittedName>
        <fullName evidence="1">Uncharacterized protein</fullName>
    </submittedName>
</protein>
<evidence type="ECO:0000313" key="2">
    <source>
        <dbReference type="Proteomes" id="UP001589647"/>
    </source>
</evidence>
<evidence type="ECO:0000313" key="1">
    <source>
        <dbReference type="EMBL" id="MFB9202171.1"/>
    </source>
</evidence>
<accession>A0ABV5ICI4</accession>
<dbReference type="RefSeq" id="WP_189647083.1">
    <property type="nucleotide sequence ID" value="NZ_BMRC01000004.1"/>
</dbReference>
<dbReference type="EMBL" id="JBHMEI010000006">
    <property type="protein sequence ID" value="MFB9202171.1"/>
    <property type="molecule type" value="Genomic_DNA"/>
</dbReference>
<name>A0ABV5ICI4_9ACTN</name>
<dbReference type="Proteomes" id="UP001589647">
    <property type="component" value="Unassembled WGS sequence"/>
</dbReference>